<proteinExistence type="predicted"/>
<feature type="transmembrane region" description="Helical" evidence="1">
    <location>
        <begin position="21"/>
        <end position="42"/>
    </location>
</feature>
<gene>
    <name evidence="2" type="ORF">ACFS29_19955</name>
</gene>
<dbReference type="InterPro" id="IPR045749">
    <property type="entry name" value="DUF6090"/>
</dbReference>
<dbReference type="RefSeq" id="WP_194506851.1">
    <property type="nucleotide sequence ID" value="NZ_JADILU010000002.1"/>
</dbReference>
<dbReference type="EMBL" id="JBHUOS010000016">
    <property type="protein sequence ID" value="MFD2917938.1"/>
    <property type="molecule type" value="Genomic_DNA"/>
</dbReference>
<accession>A0ABW5ZY32</accession>
<keyword evidence="1" id="KW-0812">Transmembrane</keyword>
<organism evidence="2 3">
    <name type="scientific">Psychroserpens luteus</name>
    <dbReference type="NCBI Taxonomy" id="1434066"/>
    <lineage>
        <taxon>Bacteria</taxon>
        <taxon>Pseudomonadati</taxon>
        <taxon>Bacteroidota</taxon>
        <taxon>Flavobacteriia</taxon>
        <taxon>Flavobacteriales</taxon>
        <taxon>Flavobacteriaceae</taxon>
        <taxon>Psychroserpens</taxon>
    </lineage>
</organism>
<dbReference type="Proteomes" id="UP001597548">
    <property type="component" value="Unassembled WGS sequence"/>
</dbReference>
<sequence>MITLFRRLRQRLLSENKFSKYLIYAIGEIILVVIGILIALQINNWNENRKLQQKEVQILKEIRSDLFQTKKDIFRTVEYHKKLVSQTQFLLNAIYNKVSYSDSIYRAFADSGYDSKIIPKSSSFENLKTIGLNAISNDSLRTAITTIFQLSFSRLTNDFQEDNSEFDISNMLYPYQQKYFEIDFSNFVMQPRKHSDSLKLFKLKIANYHQFLNDTELFKIIQLSMYTRSNLIDSQIEVIDDIDTVVEQIENELEKKAR</sequence>
<protein>
    <submittedName>
        <fullName evidence="2">DUF6090 family protein</fullName>
    </submittedName>
</protein>
<keyword evidence="1" id="KW-0472">Membrane</keyword>
<evidence type="ECO:0000313" key="2">
    <source>
        <dbReference type="EMBL" id="MFD2917938.1"/>
    </source>
</evidence>
<comment type="caution">
    <text evidence="2">The sequence shown here is derived from an EMBL/GenBank/DDBJ whole genome shotgun (WGS) entry which is preliminary data.</text>
</comment>
<name>A0ABW5ZY32_9FLAO</name>
<reference evidence="3" key="1">
    <citation type="journal article" date="2019" name="Int. J. Syst. Evol. Microbiol.">
        <title>The Global Catalogue of Microorganisms (GCM) 10K type strain sequencing project: providing services to taxonomists for standard genome sequencing and annotation.</title>
        <authorList>
            <consortium name="The Broad Institute Genomics Platform"/>
            <consortium name="The Broad Institute Genome Sequencing Center for Infectious Disease"/>
            <person name="Wu L."/>
            <person name="Ma J."/>
        </authorList>
    </citation>
    <scope>NUCLEOTIDE SEQUENCE [LARGE SCALE GENOMIC DNA]</scope>
    <source>
        <strain evidence="3">KCTC 32514</strain>
    </source>
</reference>
<dbReference type="Pfam" id="PF19578">
    <property type="entry name" value="DUF6090"/>
    <property type="match status" value="1"/>
</dbReference>
<keyword evidence="3" id="KW-1185">Reference proteome</keyword>
<evidence type="ECO:0000256" key="1">
    <source>
        <dbReference type="SAM" id="Phobius"/>
    </source>
</evidence>
<evidence type="ECO:0000313" key="3">
    <source>
        <dbReference type="Proteomes" id="UP001597548"/>
    </source>
</evidence>
<keyword evidence="1" id="KW-1133">Transmembrane helix</keyword>